<protein>
    <submittedName>
        <fullName evidence="1">Uncharacterized protein</fullName>
    </submittedName>
</protein>
<feature type="non-terminal residue" evidence="1">
    <location>
        <position position="1"/>
    </location>
</feature>
<reference evidence="1" key="1">
    <citation type="journal article" date="2015" name="Nature">
        <title>Complex archaea that bridge the gap between prokaryotes and eukaryotes.</title>
        <authorList>
            <person name="Spang A."/>
            <person name="Saw J.H."/>
            <person name="Jorgensen S.L."/>
            <person name="Zaremba-Niedzwiedzka K."/>
            <person name="Martijn J."/>
            <person name="Lind A.E."/>
            <person name="van Eijk R."/>
            <person name="Schleper C."/>
            <person name="Guy L."/>
            <person name="Ettema T.J."/>
        </authorList>
    </citation>
    <scope>NUCLEOTIDE SEQUENCE</scope>
</reference>
<accession>A0A0F9N4B7</accession>
<dbReference type="AlphaFoldDB" id="A0A0F9N4B7"/>
<name>A0A0F9N4B7_9ZZZZ</name>
<dbReference type="EMBL" id="LAZR01003821">
    <property type="protein sequence ID" value="KKN14410.1"/>
    <property type="molecule type" value="Genomic_DNA"/>
</dbReference>
<comment type="caution">
    <text evidence="1">The sequence shown here is derived from an EMBL/GenBank/DDBJ whole genome shotgun (WGS) entry which is preliminary data.</text>
</comment>
<sequence>LGIPSLIYFPFKKKWDSKFPDYQAWWARKRYAKFTQKDIKKEGDSIYIELPIFSNVICDFKATKDFSKHLREFEIREHNFKYLRVKRKKSRKIQNEILWYARWYFDKEPKEGFLEVVFK</sequence>
<organism evidence="1">
    <name type="scientific">marine sediment metagenome</name>
    <dbReference type="NCBI Taxonomy" id="412755"/>
    <lineage>
        <taxon>unclassified sequences</taxon>
        <taxon>metagenomes</taxon>
        <taxon>ecological metagenomes</taxon>
    </lineage>
</organism>
<evidence type="ECO:0000313" key="1">
    <source>
        <dbReference type="EMBL" id="KKN14410.1"/>
    </source>
</evidence>
<gene>
    <name evidence="1" type="ORF">LCGC14_0996600</name>
</gene>
<proteinExistence type="predicted"/>